<dbReference type="Proteomes" id="UP000527355">
    <property type="component" value="Unassembled WGS sequence"/>
</dbReference>
<accession>A0A7J7TJU5</accession>
<evidence type="ECO:0000313" key="3">
    <source>
        <dbReference type="Proteomes" id="UP000527355"/>
    </source>
</evidence>
<sequence>MVTKFTCLNKDANYAKDINTDAKNKNKREGRGRCLRVPRPAGRVVMIRDGSVGRGEKICCLKKGRKKGHLHNQPLVVGKSSKSSSWRRSNTQPGEKVSHHRRKSPPLPCASAWAFRARPPQPRGRGCGVGAAGSLSGPRAPPRRLPASWRRSSRGGGASDSDILHEAGRVGSRA</sequence>
<name>A0A7J7TJU5_MYOMY</name>
<protein>
    <submittedName>
        <fullName evidence="2">Uncharacterized protein</fullName>
    </submittedName>
</protein>
<gene>
    <name evidence="2" type="ORF">mMyoMyo1_009090</name>
</gene>
<reference evidence="2 3" key="1">
    <citation type="journal article" date="2020" name="Nature">
        <title>Six reference-quality genomes reveal evolution of bat adaptations.</title>
        <authorList>
            <person name="Jebb D."/>
            <person name="Huang Z."/>
            <person name="Pippel M."/>
            <person name="Hughes G.M."/>
            <person name="Lavrichenko K."/>
            <person name="Devanna P."/>
            <person name="Winkler S."/>
            <person name="Jermiin L.S."/>
            <person name="Skirmuntt E.C."/>
            <person name="Katzourakis A."/>
            <person name="Burkitt-Gray L."/>
            <person name="Ray D.A."/>
            <person name="Sullivan K.A.M."/>
            <person name="Roscito J.G."/>
            <person name="Kirilenko B.M."/>
            <person name="Davalos L.M."/>
            <person name="Corthals A.P."/>
            <person name="Power M.L."/>
            <person name="Jones G."/>
            <person name="Ransome R.D."/>
            <person name="Dechmann D.K.N."/>
            <person name="Locatelli A.G."/>
            <person name="Puechmaille S.J."/>
            <person name="Fedrigo O."/>
            <person name="Jarvis E.D."/>
            <person name="Hiller M."/>
            <person name="Vernes S.C."/>
            <person name="Myers E.W."/>
            <person name="Teeling E.C."/>
        </authorList>
    </citation>
    <scope>NUCLEOTIDE SEQUENCE [LARGE SCALE GENOMIC DNA]</scope>
    <source>
        <strain evidence="2">MMyoMyo1</strain>
        <tissue evidence="2">Flight muscle</tissue>
    </source>
</reference>
<proteinExistence type="predicted"/>
<keyword evidence="3" id="KW-1185">Reference proteome</keyword>
<feature type="compositionally biased region" description="Low complexity" evidence="1">
    <location>
        <begin position="79"/>
        <end position="89"/>
    </location>
</feature>
<feature type="region of interest" description="Disordered" evidence="1">
    <location>
        <begin position="70"/>
        <end position="174"/>
    </location>
</feature>
<comment type="caution">
    <text evidence="2">The sequence shown here is derived from an EMBL/GenBank/DDBJ whole genome shotgun (WGS) entry which is preliminary data.</text>
</comment>
<evidence type="ECO:0000256" key="1">
    <source>
        <dbReference type="SAM" id="MobiDB-lite"/>
    </source>
</evidence>
<evidence type="ECO:0000313" key="2">
    <source>
        <dbReference type="EMBL" id="KAF6300617.1"/>
    </source>
</evidence>
<dbReference type="EMBL" id="JABWUV010000016">
    <property type="protein sequence ID" value="KAF6300617.1"/>
    <property type="molecule type" value="Genomic_DNA"/>
</dbReference>
<dbReference type="AlphaFoldDB" id="A0A7J7TJU5"/>
<organism evidence="2 3">
    <name type="scientific">Myotis myotis</name>
    <name type="common">Greater mouse-eared bat</name>
    <name type="synonym">Vespertilio myotis</name>
    <dbReference type="NCBI Taxonomy" id="51298"/>
    <lineage>
        <taxon>Eukaryota</taxon>
        <taxon>Metazoa</taxon>
        <taxon>Chordata</taxon>
        <taxon>Craniata</taxon>
        <taxon>Vertebrata</taxon>
        <taxon>Euteleostomi</taxon>
        <taxon>Mammalia</taxon>
        <taxon>Eutheria</taxon>
        <taxon>Laurasiatheria</taxon>
        <taxon>Chiroptera</taxon>
        <taxon>Yangochiroptera</taxon>
        <taxon>Vespertilionidae</taxon>
        <taxon>Myotis</taxon>
    </lineage>
</organism>